<evidence type="ECO:0000259" key="1">
    <source>
        <dbReference type="Pfam" id="PF04970"/>
    </source>
</evidence>
<dbReference type="Gene3D" id="3.90.1720.10">
    <property type="entry name" value="endopeptidase domain like (from Nostoc punctiforme)"/>
    <property type="match status" value="1"/>
</dbReference>
<evidence type="ECO:0000313" key="2">
    <source>
        <dbReference type="EMBL" id="WGK87367.1"/>
    </source>
</evidence>
<dbReference type="EMBL" id="CP118712">
    <property type="protein sequence ID" value="WGK87367.1"/>
    <property type="molecule type" value="Genomic_DNA"/>
</dbReference>
<dbReference type="Proteomes" id="UP001241226">
    <property type="component" value="Chromosome 2"/>
</dbReference>
<organism evidence="2 3">
    <name type="scientific">Vibrio aestuarianus</name>
    <dbReference type="NCBI Taxonomy" id="28171"/>
    <lineage>
        <taxon>Bacteria</taxon>
        <taxon>Pseudomonadati</taxon>
        <taxon>Pseudomonadota</taxon>
        <taxon>Gammaproteobacteria</taxon>
        <taxon>Vibrionales</taxon>
        <taxon>Vibrionaceae</taxon>
        <taxon>Vibrio</taxon>
    </lineage>
</organism>
<evidence type="ECO:0000313" key="3">
    <source>
        <dbReference type="Proteomes" id="UP001241226"/>
    </source>
</evidence>
<dbReference type="Pfam" id="PF04970">
    <property type="entry name" value="LRAT"/>
    <property type="match status" value="1"/>
</dbReference>
<reference evidence="2 3" key="1">
    <citation type="submission" date="2022-02" db="EMBL/GenBank/DDBJ databases">
        <title>Emergence and expansion in Europe of a Vibrio aestuarianus clonal complex pathogenic for oysters.</title>
        <authorList>
            <person name="Mesnil A."/>
            <person name="Travers M.-A."/>
        </authorList>
    </citation>
    <scope>NUCLEOTIDE SEQUENCE [LARGE SCALE GENOMIC DNA]</scope>
    <source>
        <strain evidence="2 3">U17</strain>
    </source>
</reference>
<dbReference type="InterPro" id="IPR007053">
    <property type="entry name" value="LRAT_dom"/>
</dbReference>
<name>A0ABD7YSC5_9VIBR</name>
<gene>
    <name evidence="2" type="ORF">PYE67_14700</name>
</gene>
<proteinExistence type="predicted"/>
<dbReference type="AlphaFoldDB" id="A0ABD7YSC5"/>
<keyword evidence="2" id="KW-0012">Acyltransferase</keyword>
<sequence length="166" mass="17745">MDFSTIKPGDVLVSNFSMGPFPYQHWALVSDRKCSDGFYMLISASERTGTVKEEKVGVVTQGAKTYLADINLPVPVELAIQNARAQVDVWKYSVTDRNCEQFINFVLGLGITSKQVKTGVALGATGALATALLSEKPTWFKILGVAVACAGVGVASAKAVEKKEQA</sequence>
<keyword evidence="2" id="KW-0808">Transferase</keyword>
<dbReference type="GO" id="GO:0016746">
    <property type="term" value="F:acyltransferase activity"/>
    <property type="evidence" value="ECO:0007669"/>
    <property type="project" value="UniProtKB-KW"/>
</dbReference>
<dbReference type="RefSeq" id="WP_261927116.1">
    <property type="nucleotide sequence ID" value="NZ_CALYLG010000250.1"/>
</dbReference>
<accession>A0ABD7YSC5</accession>
<feature type="domain" description="LRAT" evidence="1">
    <location>
        <begin position="37"/>
        <end position="105"/>
    </location>
</feature>
<protein>
    <submittedName>
        <fullName evidence="2">Lecithin retinol acyltransferase family protein</fullName>
    </submittedName>
</protein>